<keyword evidence="2" id="KW-0444">Lipid biosynthesis</keyword>
<dbReference type="GO" id="GO:0003882">
    <property type="term" value="F:CDP-diacylglycerol-serine O-phosphatidyltransferase activity"/>
    <property type="evidence" value="ECO:0007669"/>
    <property type="project" value="UniProtKB-EC"/>
</dbReference>
<dbReference type="NCBIfam" id="NF006946">
    <property type="entry name" value="PRK09428.1"/>
    <property type="match status" value="1"/>
</dbReference>
<proteinExistence type="inferred from homology"/>
<keyword evidence="4" id="KW-0677">Repeat</keyword>
<evidence type="ECO:0000256" key="1">
    <source>
        <dbReference type="ARBA" id="ARBA00010682"/>
    </source>
</evidence>
<gene>
    <name evidence="9" type="primary">pssA</name>
    <name evidence="9" type="ORF">ACFQ02_07745</name>
</gene>
<dbReference type="PROSITE" id="PS50035">
    <property type="entry name" value="PLD"/>
    <property type="match status" value="1"/>
</dbReference>
<dbReference type="Gene3D" id="3.30.870.10">
    <property type="entry name" value="Endonuclease Chain A"/>
    <property type="match status" value="2"/>
</dbReference>
<dbReference type="SUPFAM" id="SSF56024">
    <property type="entry name" value="Phospholipase D/nuclease"/>
    <property type="match status" value="2"/>
</dbReference>
<reference evidence="10" key="1">
    <citation type="journal article" date="2019" name="Int. J. Syst. Evol. Microbiol.">
        <title>The Global Catalogue of Microorganisms (GCM) 10K type strain sequencing project: providing services to taxonomists for standard genome sequencing and annotation.</title>
        <authorList>
            <consortium name="The Broad Institute Genomics Platform"/>
            <consortium name="The Broad Institute Genome Sequencing Center for Infectious Disease"/>
            <person name="Wu L."/>
            <person name="Ma J."/>
        </authorList>
    </citation>
    <scope>NUCLEOTIDE SEQUENCE [LARGE SCALE GENOMIC DNA]</scope>
    <source>
        <strain evidence="10">CCUG 61707</strain>
    </source>
</reference>
<keyword evidence="3 9" id="KW-0808">Transferase</keyword>
<evidence type="ECO:0000256" key="4">
    <source>
        <dbReference type="ARBA" id="ARBA00022737"/>
    </source>
</evidence>
<dbReference type="Pfam" id="PF13091">
    <property type="entry name" value="PLDc_2"/>
    <property type="match status" value="1"/>
</dbReference>
<dbReference type="PANTHER" id="PTHR12586:SF1">
    <property type="entry name" value="CDP-DIACYLGLYCEROL--GLYCEROL-3-PHOSPHATE 3-PHOSPHATIDYLTRANSFERASE, MITOCHONDRIAL"/>
    <property type="match status" value="1"/>
</dbReference>
<comment type="similarity">
    <text evidence="1">Belongs to the CDP-alcohol phosphatidyltransferase class-II family.</text>
</comment>
<evidence type="ECO:0000313" key="9">
    <source>
        <dbReference type="EMBL" id="MFD0966729.1"/>
    </source>
</evidence>
<dbReference type="Proteomes" id="UP001596996">
    <property type="component" value="Unassembled WGS sequence"/>
</dbReference>
<name>A0ABW3I9X1_9PAST</name>
<dbReference type="EC" id="2.7.8.8" evidence="9"/>
<evidence type="ECO:0000256" key="6">
    <source>
        <dbReference type="ARBA" id="ARBA00023209"/>
    </source>
</evidence>
<feature type="domain" description="PLD phosphodiesterase" evidence="8">
    <location>
        <begin position="356"/>
        <end position="383"/>
    </location>
</feature>
<accession>A0ABW3I9X1</accession>
<keyword evidence="5" id="KW-0443">Lipid metabolism</keyword>
<keyword evidence="7" id="KW-1208">Phospholipid metabolism</keyword>
<dbReference type="InterPro" id="IPR001736">
    <property type="entry name" value="PLipase_D/transphosphatidylase"/>
</dbReference>
<dbReference type="SMART" id="SM00155">
    <property type="entry name" value="PLDc"/>
    <property type="match status" value="2"/>
</dbReference>
<keyword evidence="10" id="KW-1185">Reference proteome</keyword>
<evidence type="ECO:0000256" key="7">
    <source>
        <dbReference type="ARBA" id="ARBA00023264"/>
    </source>
</evidence>
<dbReference type="PANTHER" id="PTHR12586">
    <property type="entry name" value="CDP-DIACYLGLYCEROL--SERINE O-PHOSPHATIDYLTRANSFERASE"/>
    <property type="match status" value="1"/>
</dbReference>
<organism evidence="9 10">
    <name type="scientific">Seminibacterium arietis</name>
    <dbReference type="NCBI Taxonomy" id="1173502"/>
    <lineage>
        <taxon>Bacteria</taxon>
        <taxon>Pseudomonadati</taxon>
        <taxon>Pseudomonadota</taxon>
        <taxon>Gammaproteobacteria</taxon>
        <taxon>Pasteurellales</taxon>
        <taxon>Pasteurellaceae</taxon>
        <taxon>Seminibacterium</taxon>
    </lineage>
</organism>
<dbReference type="CDD" id="cd09134">
    <property type="entry name" value="PLDc_PSS_G_neg_1"/>
    <property type="match status" value="1"/>
</dbReference>
<evidence type="ECO:0000256" key="3">
    <source>
        <dbReference type="ARBA" id="ARBA00022679"/>
    </source>
</evidence>
<dbReference type="InterPro" id="IPR025202">
    <property type="entry name" value="PLD-like_dom"/>
</dbReference>
<keyword evidence="6" id="KW-0594">Phospholipid biosynthesis</keyword>
<dbReference type="CDD" id="cd09136">
    <property type="entry name" value="PLDc_PSS_G_neg_2"/>
    <property type="match status" value="1"/>
</dbReference>
<dbReference type="InterPro" id="IPR016270">
    <property type="entry name" value="PGS1"/>
</dbReference>
<evidence type="ECO:0000256" key="5">
    <source>
        <dbReference type="ARBA" id="ARBA00023098"/>
    </source>
</evidence>
<evidence type="ECO:0000256" key="2">
    <source>
        <dbReference type="ARBA" id="ARBA00022516"/>
    </source>
</evidence>
<protein>
    <submittedName>
        <fullName evidence="9">CDP-diacylglycerol--serine O-phosphatidyltransferase</fullName>
        <ecNumber evidence="9">2.7.8.8</ecNumber>
    </submittedName>
</protein>
<evidence type="ECO:0000313" key="10">
    <source>
        <dbReference type="Proteomes" id="UP001596996"/>
    </source>
</evidence>
<dbReference type="EMBL" id="JBHTJN010000012">
    <property type="protein sequence ID" value="MFD0966729.1"/>
    <property type="molecule type" value="Genomic_DNA"/>
</dbReference>
<dbReference type="RefSeq" id="WP_380821595.1">
    <property type="nucleotide sequence ID" value="NZ_JBHTJN010000012.1"/>
</dbReference>
<dbReference type="PIRSF" id="PIRSF000850">
    <property type="entry name" value="Phospholipase_D_PSS"/>
    <property type="match status" value="1"/>
</dbReference>
<evidence type="ECO:0000259" key="8">
    <source>
        <dbReference type="PROSITE" id="PS50035"/>
    </source>
</evidence>
<comment type="caution">
    <text evidence="9">The sequence shown here is derived from an EMBL/GenBank/DDBJ whole genome shotgun (WGS) entry which is preliminary data.</text>
</comment>
<sequence>MSTDKTKRAIQHLKELSYLPFTAEQIEFIYDSASFKQRIIELIRQAESRIYITALYWQNDEAGQQILNEIYCAKQKKPALDVKILVDWHRAQRNLLGAEKTKTNSDWYNDERLKNEDLKFDSMFFGVPVNTREVFGVLHIKGFVFDNTVLYSGASINNVYLNQLNKYRYDRYHLINNSELADSLVNFIQHHLLAENVVLPLDVTNRPKTKEIRQSIRTFRKNLATKGQYKLQNTVSFKEELSISPLFGLGNSRNILNRTIKDLFRIVEKNLVICTPYFNFPRSLQLEIQSLLKKGKQIEIIVGDKVANDFYIPPSQPFKIAGALPYLYEHNLRLFSQKFEQYIKNGQLMVRTWKDGENSYHLKGIWVDDTYILLTGNNLNPRAWWLDAENGLLICDPKRELLAQFHKELDYIRRHTQILKHYSEVEDINQYPLPVQKLLKKFARLKADKLVKMIL</sequence>